<gene>
    <name evidence="3" type="primary">LOC111594064</name>
</gene>
<dbReference type="OrthoDB" id="7995378at2759"/>
<dbReference type="RefSeq" id="XP_023162964.1">
    <property type="nucleotide sequence ID" value="XM_023307196.2"/>
</dbReference>
<feature type="region of interest" description="Disordered" evidence="1">
    <location>
        <begin position="1"/>
        <end position="98"/>
    </location>
</feature>
<dbReference type="KEGG" id="dhe:111594064"/>
<organism evidence="2 3">
    <name type="scientific">Drosophila hydei</name>
    <name type="common">Fruit fly</name>
    <dbReference type="NCBI Taxonomy" id="7224"/>
    <lineage>
        <taxon>Eukaryota</taxon>
        <taxon>Metazoa</taxon>
        <taxon>Ecdysozoa</taxon>
        <taxon>Arthropoda</taxon>
        <taxon>Hexapoda</taxon>
        <taxon>Insecta</taxon>
        <taxon>Pterygota</taxon>
        <taxon>Neoptera</taxon>
        <taxon>Endopterygota</taxon>
        <taxon>Diptera</taxon>
        <taxon>Brachycera</taxon>
        <taxon>Muscomorpha</taxon>
        <taxon>Ephydroidea</taxon>
        <taxon>Drosophilidae</taxon>
        <taxon>Drosophila</taxon>
    </lineage>
</organism>
<protein>
    <submittedName>
        <fullName evidence="3">Uncharacterized protein LOC111594064</fullName>
    </submittedName>
</protein>
<feature type="compositionally biased region" description="Low complexity" evidence="1">
    <location>
        <begin position="46"/>
        <end position="57"/>
    </location>
</feature>
<dbReference type="AlphaFoldDB" id="A0A6J1LCI3"/>
<feature type="compositionally biased region" description="Basic and acidic residues" evidence="1">
    <location>
        <begin position="31"/>
        <end position="40"/>
    </location>
</feature>
<sequence>MYNAIEIPDSDDDMSEPTLDLPKSVSSIAEINEHTPEKQRKTSISTAAPEAVTATTPGSASYETTGSVPPKTKNNISSSSNQMQTKNQGRHRSRKTQHTVRNALENEIQFETIPLDDETSAAQEQLVKENEKLNVVIGNLINTDEMQTVVQRIANERVRCNFLLTTYHLPDMHFALNTPIEMLKFQFQERLKQRRERLNATKPATANKSKSEQL</sequence>
<feature type="compositionally biased region" description="Basic residues" evidence="1">
    <location>
        <begin position="88"/>
        <end position="98"/>
    </location>
</feature>
<evidence type="ECO:0000313" key="2">
    <source>
        <dbReference type="Proteomes" id="UP000504633"/>
    </source>
</evidence>
<evidence type="ECO:0000313" key="3">
    <source>
        <dbReference type="RefSeq" id="XP_023162964.1"/>
    </source>
</evidence>
<feature type="compositionally biased region" description="Polar residues" evidence="1">
    <location>
        <begin position="58"/>
        <end position="87"/>
    </location>
</feature>
<dbReference type="OMA" id="ANSTEHT"/>
<accession>A0A6J1LCI3</accession>
<proteinExistence type="predicted"/>
<dbReference type="GeneID" id="111594064"/>
<dbReference type="Proteomes" id="UP000504633">
    <property type="component" value="Unplaced"/>
</dbReference>
<name>A0A6J1LCI3_DROHY</name>
<reference evidence="3" key="1">
    <citation type="submission" date="2025-08" db="UniProtKB">
        <authorList>
            <consortium name="RefSeq"/>
        </authorList>
    </citation>
    <scope>IDENTIFICATION</scope>
    <source>
        <strain evidence="3">15085-1641.00</strain>
        <tissue evidence="3">Whole body</tissue>
    </source>
</reference>
<keyword evidence="2" id="KW-1185">Reference proteome</keyword>
<evidence type="ECO:0000256" key="1">
    <source>
        <dbReference type="SAM" id="MobiDB-lite"/>
    </source>
</evidence>